<evidence type="ECO:0000313" key="1">
    <source>
        <dbReference type="EMBL" id="GAA2003222.1"/>
    </source>
</evidence>
<keyword evidence="2" id="KW-1185">Reference proteome</keyword>
<gene>
    <name evidence="1" type="ORF">GCM10009799_32950</name>
</gene>
<proteinExistence type="predicted"/>
<comment type="caution">
    <text evidence="1">The sequence shown here is derived from an EMBL/GenBank/DDBJ whole genome shotgun (WGS) entry which is preliminary data.</text>
</comment>
<protein>
    <submittedName>
        <fullName evidence="1">Uncharacterized protein</fullName>
    </submittedName>
</protein>
<dbReference type="Proteomes" id="UP001501585">
    <property type="component" value="Unassembled WGS sequence"/>
</dbReference>
<reference evidence="1 2" key="1">
    <citation type="journal article" date="2019" name="Int. J. Syst. Evol. Microbiol.">
        <title>The Global Catalogue of Microorganisms (GCM) 10K type strain sequencing project: providing services to taxonomists for standard genome sequencing and annotation.</title>
        <authorList>
            <consortium name="The Broad Institute Genomics Platform"/>
            <consortium name="The Broad Institute Genome Sequencing Center for Infectious Disease"/>
            <person name="Wu L."/>
            <person name="Ma J."/>
        </authorList>
    </citation>
    <scope>NUCLEOTIDE SEQUENCE [LARGE SCALE GENOMIC DNA]</scope>
    <source>
        <strain evidence="1 2">JCM 15313</strain>
    </source>
</reference>
<organism evidence="1 2">
    <name type="scientific">Nocardiopsis rhodophaea</name>
    <dbReference type="NCBI Taxonomy" id="280238"/>
    <lineage>
        <taxon>Bacteria</taxon>
        <taxon>Bacillati</taxon>
        <taxon>Actinomycetota</taxon>
        <taxon>Actinomycetes</taxon>
        <taxon>Streptosporangiales</taxon>
        <taxon>Nocardiopsidaceae</taxon>
        <taxon>Nocardiopsis</taxon>
    </lineage>
</organism>
<evidence type="ECO:0000313" key="2">
    <source>
        <dbReference type="Proteomes" id="UP001501585"/>
    </source>
</evidence>
<dbReference type="EMBL" id="BAAAPC010000013">
    <property type="protein sequence ID" value="GAA2003222.1"/>
    <property type="molecule type" value="Genomic_DNA"/>
</dbReference>
<sequence>MIVECVGTRGTDLPHEQVELYGAPQTVFDLQLGKFYTVYGITLAGGTLDVLLNDETGKPGWYPMALFKVTDPHLPSHWEFASFVSPLQEGSEERQTTDTARWGYPEIVHSEKHNIGLIEREYEDLRIFYLEQQRYQEGTDSATQRT</sequence>
<accession>A0ABN2TAB1</accession>
<name>A0ABN2TAB1_9ACTN</name>
<dbReference type="RefSeq" id="WP_344163470.1">
    <property type="nucleotide sequence ID" value="NZ_BAAAPC010000013.1"/>
</dbReference>